<dbReference type="EMBL" id="ML213626">
    <property type="protein sequence ID" value="TFK34925.1"/>
    <property type="molecule type" value="Genomic_DNA"/>
</dbReference>
<feature type="domain" description="DUF6699" evidence="2">
    <location>
        <begin position="247"/>
        <end position="381"/>
    </location>
</feature>
<dbReference type="STRING" id="68775.A0A5C3LQ56"/>
<organism evidence="3 4">
    <name type="scientific">Crucibulum laeve</name>
    <dbReference type="NCBI Taxonomy" id="68775"/>
    <lineage>
        <taxon>Eukaryota</taxon>
        <taxon>Fungi</taxon>
        <taxon>Dikarya</taxon>
        <taxon>Basidiomycota</taxon>
        <taxon>Agaricomycotina</taxon>
        <taxon>Agaricomycetes</taxon>
        <taxon>Agaricomycetidae</taxon>
        <taxon>Agaricales</taxon>
        <taxon>Agaricineae</taxon>
        <taxon>Nidulariaceae</taxon>
        <taxon>Crucibulum</taxon>
    </lineage>
</organism>
<evidence type="ECO:0000313" key="3">
    <source>
        <dbReference type="EMBL" id="TFK34925.1"/>
    </source>
</evidence>
<evidence type="ECO:0000313" key="4">
    <source>
        <dbReference type="Proteomes" id="UP000308652"/>
    </source>
</evidence>
<dbReference type="AlphaFoldDB" id="A0A5C3LQ56"/>
<accession>A0A5C3LQ56</accession>
<dbReference type="Proteomes" id="UP000308652">
    <property type="component" value="Unassembled WGS sequence"/>
</dbReference>
<feature type="region of interest" description="Disordered" evidence="1">
    <location>
        <begin position="151"/>
        <end position="192"/>
    </location>
</feature>
<proteinExistence type="predicted"/>
<feature type="compositionally biased region" description="Basic and acidic residues" evidence="1">
    <location>
        <begin position="180"/>
        <end position="192"/>
    </location>
</feature>
<evidence type="ECO:0000256" key="1">
    <source>
        <dbReference type="SAM" id="MobiDB-lite"/>
    </source>
</evidence>
<dbReference type="OrthoDB" id="3265169at2759"/>
<evidence type="ECO:0000259" key="2">
    <source>
        <dbReference type="Pfam" id="PF20415"/>
    </source>
</evidence>
<reference evidence="3 4" key="1">
    <citation type="journal article" date="2019" name="Nat. Ecol. Evol.">
        <title>Megaphylogeny resolves global patterns of mushroom evolution.</title>
        <authorList>
            <person name="Varga T."/>
            <person name="Krizsan K."/>
            <person name="Foldi C."/>
            <person name="Dima B."/>
            <person name="Sanchez-Garcia M."/>
            <person name="Sanchez-Ramirez S."/>
            <person name="Szollosi G.J."/>
            <person name="Szarkandi J.G."/>
            <person name="Papp V."/>
            <person name="Albert L."/>
            <person name="Andreopoulos W."/>
            <person name="Angelini C."/>
            <person name="Antonin V."/>
            <person name="Barry K.W."/>
            <person name="Bougher N.L."/>
            <person name="Buchanan P."/>
            <person name="Buyck B."/>
            <person name="Bense V."/>
            <person name="Catcheside P."/>
            <person name="Chovatia M."/>
            <person name="Cooper J."/>
            <person name="Damon W."/>
            <person name="Desjardin D."/>
            <person name="Finy P."/>
            <person name="Geml J."/>
            <person name="Haridas S."/>
            <person name="Hughes K."/>
            <person name="Justo A."/>
            <person name="Karasinski D."/>
            <person name="Kautmanova I."/>
            <person name="Kiss B."/>
            <person name="Kocsube S."/>
            <person name="Kotiranta H."/>
            <person name="LaButti K.M."/>
            <person name="Lechner B.E."/>
            <person name="Liimatainen K."/>
            <person name="Lipzen A."/>
            <person name="Lukacs Z."/>
            <person name="Mihaltcheva S."/>
            <person name="Morgado L.N."/>
            <person name="Niskanen T."/>
            <person name="Noordeloos M.E."/>
            <person name="Ohm R.A."/>
            <person name="Ortiz-Santana B."/>
            <person name="Ovrebo C."/>
            <person name="Racz N."/>
            <person name="Riley R."/>
            <person name="Savchenko A."/>
            <person name="Shiryaev A."/>
            <person name="Soop K."/>
            <person name="Spirin V."/>
            <person name="Szebenyi C."/>
            <person name="Tomsovsky M."/>
            <person name="Tulloss R.E."/>
            <person name="Uehling J."/>
            <person name="Grigoriev I.V."/>
            <person name="Vagvolgyi C."/>
            <person name="Papp T."/>
            <person name="Martin F.M."/>
            <person name="Miettinen O."/>
            <person name="Hibbett D.S."/>
            <person name="Nagy L.G."/>
        </authorList>
    </citation>
    <scope>NUCLEOTIDE SEQUENCE [LARGE SCALE GENOMIC DNA]</scope>
    <source>
        <strain evidence="3 4">CBS 166.37</strain>
    </source>
</reference>
<name>A0A5C3LQ56_9AGAR</name>
<keyword evidence="4" id="KW-1185">Reference proteome</keyword>
<dbReference type="Pfam" id="PF20415">
    <property type="entry name" value="DUF6699"/>
    <property type="match status" value="1"/>
</dbReference>
<dbReference type="InterPro" id="IPR046522">
    <property type="entry name" value="DUF6699"/>
</dbReference>
<sequence>MAFPYSRPSTPFIPPPIDATYNRFEELDPFAGIGGGLPRLHTNDQTANWPIAPPHSAYEPPAWLAPHHMPGTPHSYTYGQTAYIPWAGYTPLLPPHTPYVPFSHPPVIYPQSPYPIPQEQPNYFVNLHHSPYEQAAHPAWFPGEDAFGAPSPLMRTLSQPSRSRPGRRRSHSLGNPSYATDDRYGPDNLARRPRDWRSDYFPRATLGSYLPTFALPRRGSDAREYTDSRRRTLNSLLRYTSSSPPMLYDLRLPPNPNTVQLRYPDPRPANTIDVAQLTTSPPAEHMTLYHSRLPWYIPIACSQSNGVTLSDLLFQLHAQLMTPIRDRHFWNEDMGEQERARITQAFQIRCQGDMNVMFGGVRQVDFLGELVVFEGLVRGRGGWEMKLGSG</sequence>
<gene>
    <name evidence="3" type="ORF">BDQ12DRAFT_329012</name>
</gene>
<protein>
    <recommendedName>
        <fullName evidence="2">DUF6699 domain-containing protein</fullName>
    </recommendedName>
</protein>